<sequence>MTQALPHTTGTLAADLRALGLAAGDMVIVHSSMRAVGSLAGGVQAVVQALLDVLTPDGTLIVPTHTPSNSDPAEWSKPPVPPSWWPVIREQSPGFDPARTPSQWMGVLPEVVRAWPGAVRSSHPQVSFAALGGQAVAVVGEHPLEDGLGELSPLGALYRAYGKVLLLGCGHGRNTSLHLAECRQKPPVLVEHGAAVREPSGGSRWVTWTAPDADASDFEQLGAAYEAENGVLLGKVGNAECRLMPQRALVDFATRWLGSHRV</sequence>
<evidence type="ECO:0000256" key="1">
    <source>
        <dbReference type="ARBA" id="ARBA00006383"/>
    </source>
</evidence>
<evidence type="ECO:0000313" key="6">
    <source>
        <dbReference type="Proteomes" id="UP000598996"/>
    </source>
</evidence>
<dbReference type="PANTHER" id="PTHR11104:SF0">
    <property type="entry name" value="SPBETA PROPHAGE-DERIVED AMINOGLYCOSIDE N(3')-ACETYLTRANSFERASE-LIKE PROTEIN YOKD"/>
    <property type="match status" value="1"/>
</dbReference>
<reference evidence="5 6" key="1">
    <citation type="submission" date="2021-01" db="EMBL/GenBank/DDBJ databases">
        <title>Actinoplanes sp. nov. LDG1-01 isolated from lichen.</title>
        <authorList>
            <person name="Saeng-In P."/>
            <person name="Phongsopitanun W."/>
            <person name="Kanchanasin P."/>
            <person name="Yuki M."/>
            <person name="Kudo T."/>
            <person name="Ohkuma M."/>
            <person name="Tanasupawat S."/>
        </authorList>
    </citation>
    <scope>NUCLEOTIDE SEQUENCE [LARGE SCALE GENOMIC DNA]</scope>
    <source>
        <strain evidence="5 6">LDG1-01</strain>
    </source>
</reference>
<keyword evidence="6" id="KW-1185">Reference proteome</keyword>
<evidence type="ECO:0000256" key="4">
    <source>
        <dbReference type="RuleBase" id="RU365031"/>
    </source>
</evidence>
<protein>
    <recommendedName>
        <fullName evidence="4">Aminoglycoside N(3)-acetyltransferase</fullName>
        <ecNumber evidence="4">2.3.1.-</ecNumber>
    </recommendedName>
</protein>
<dbReference type="SUPFAM" id="SSF110710">
    <property type="entry name" value="TTHA0583/YokD-like"/>
    <property type="match status" value="1"/>
</dbReference>
<evidence type="ECO:0000256" key="3">
    <source>
        <dbReference type="ARBA" id="ARBA00023315"/>
    </source>
</evidence>
<evidence type="ECO:0000313" key="5">
    <source>
        <dbReference type="EMBL" id="MBL7255924.1"/>
    </source>
</evidence>
<dbReference type="RefSeq" id="WP_202992430.1">
    <property type="nucleotide sequence ID" value="NZ_JAENHO010000004.1"/>
</dbReference>
<dbReference type="Pfam" id="PF02522">
    <property type="entry name" value="Antibiotic_NAT"/>
    <property type="match status" value="1"/>
</dbReference>
<organism evidence="5 6">
    <name type="scientific">Paractinoplanes lichenicola</name>
    <dbReference type="NCBI Taxonomy" id="2802976"/>
    <lineage>
        <taxon>Bacteria</taxon>
        <taxon>Bacillati</taxon>
        <taxon>Actinomycetota</taxon>
        <taxon>Actinomycetes</taxon>
        <taxon>Micromonosporales</taxon>
        <taxon>Micromonosporaceae</taxon>
        <taxon>Paractinoplanes</taxon>
    </lineage>
</organism>
<dbReference type="InterPro" id="IPR028345">
    <property type="entry name" value="Antibiotic_NAT-like"/>
</dbReference>
<dbReference type="PANTHER" id="PTHR11104">
    <property type="entry name" value="AMINOGLYCOSIDE N3-ACETYLTRANSFERASE"/>
    <property type="match status" value="1"/>
</dbReference>
<dbReference type="InterPro" id="IPR003679">
    <property type="entry name" value="Amioglycoside_AcTrfase"/>
</dbReference>
<dbReference type="EC" id="2.3.1.-" evidence="4"/>
<gene>
    <name evidence="5" type="ORF">JKJ07_16600</name>
</gene>
<keyword evidence="3 4" id="KW-0012">Acyltransferase</keyword>
<dbReference type="EMBL" id="JAENHO010000004">
    <property type="protein sequence ID" value="MBL7255924.1"/>
    <property type="molecule type" value="Genomic_DNA"/>
</dbReference>
<keyword evidence="4" id="KW-0046">Antibiotic resistance</keyword>
<evidence type="ECO:0000256" key="2">
    <source>
        <dbReference type="ARBA" id="ARBA00022679"/>
    </source>
</evidence>
<keyword evidence="2 4" id="KW-0808">Transferase</keyword>
<comment type="similarity">
    <text evidence="1 4">Belongs to the antibiotic N-acetyltransferase family.</text>
</comment>
<accession>A0ABS1VMH2</accession>
<name>A0ABS1VMH2_9ACTN</name>
<proteinExistence type="inferred from homology"/>
<comment type="catalytic activity">
    <reaction evidence="4">
        <text>a 2-deoxystreptamine antibiotic + acetyl-CoA = an N(3)-acetyl-2-deoxystreptamine antibiotic + CoA + H(+)</text>
        <dbReference type="Rhea" id="RHEA:12665"/>
        <dbReference type="ChEBI" id="CHEBI:15378"/>
        <dbReference type="ChEBI" id="CHEBI:57287"/>
        <dbReference type="ChEBI" id="CHEBI:57288"/>
        <dbReference type="ChEBI" id="CHEBI:57921"/>
        <dbReference type="ChEBI" id="CHEBI:77452"/>
        <dbReference type="EC" id="2.3.1.81"/>
    </reaction>
</comment>
<comment type="caution">
    <text evidence="5">The sequence shown here is derived from an EMBL/GenBank/DDBJ whole genome shotgun (WGS) entry which is preliminary data.</text>
</comment>
<dbReference type="Proteomes" id="UP000598996">
    <property type="component" value="Unassembled WGS sequence"/>
</dbReference>